<sequence>MILNRKMISIIAVAVLLVAAIAYYLVQLELEPTFYYTAAWILVVLLLLALGNGFLTHQFDKHIPWLKYGNLRFFMQLAIGIIYSLVIINLAYVTFKGLFTANAPTPEQYVVMNAYGLVIFIPFYSIYFSLQFLRHWKKSELDVEKFKKESIRAQLESLKNHLDPHFLFNNLNILSSLIDRGKEQSKAFLDNFAEVYRAILRSKDEDLIPLSDELNFIQSYISLLKTRFEELILFKIEGGADIQNKVIPPLTLQMLIENAIKHNIISEKRSLEVSIAISDEYLIVSNSLNKRPEEPKEQSGSGLENIRRRYRYFTDREIKIMRNASHFTVEVPLIEMEEF</sequence>
<dbReference type="eggNOG" id="COG2972">
    <property type="taxonomic scope" value="Bacteria"/>
</dbReference>
<reference evidence="3 4" key="1">
    <citation type="submission" date="2012-12" db="EMBL/GenBank/DDBJ databases">
        <title>Genome assembly of Fulvivirga imtechensis AK7.</title>
        <authorList>
            <person name="Nupur N."/>
            <person name="Khatri I."/>
            <person name="Kumar R."/>
            <person name="Subramanian S."/>
            <person name="Pinnaka A."/>
        </authorList>
    </citation>
    <scope>NUCLEOTIDE SEQUENCE [LARGE SCALE GENOMIC DNA]</scope>
    <source>
        <strain evidence="3 4">AK7</strain>
    </source>
</reference>
<organism evidence="3 4">
    <name type="scientific">Fulvivirga imtechensis AK7</name>
    <dbReference type="NCBI Taxonomy" id="1237149"/>
    <lineage>
        <taxon>Bacteria</taxon>
        <taxon>Pseudomonadati</taxon>
        <taxon>Bacteroidota</taxon>
        <taxon>Cytophagia</taxon>
        <taxon>Cytophagales</taxon>
        <taxon>Fulvivirgaceae</taxon>
        <taxon>Fulvivirga</taxon>
    </lineage>
</organism>
<feature type="transmembrane region" description="Helical" evidence="1">
    <location>
        <begin position="71"/>
        <end position="92"/>
    </location>
</feature>
<evidence type="ECO:0000313" key="3">
    <source>
        <dbReference type="EMBL" id="ELR72313.1"/>
    </source>
</evidence>
<feature type="transmembrane region" description="Helical" evidence="1">
    <location>
        <begin position="38"/>
        <end position="59"/>
    </location>
</feature>
<feature type="domain" description="Signal transduction histidine kinase internal region" evidence="2">
    <location>
        <begin position="153"/>
        <end position="230"/>
    </location>
</feature>
<feature type="transmembrane region" description="Helical" evidence="1">
    <location>
        <begin position="112"/>
        <end position="130"/>
    </location>
</feature>
<dbReference type="PANTHER" id="PTHR34220">
    <property type="entry name" value="SENSOR HISTIDINE KINASE YPDA"/>
    <property type="match status" value="1"/>
</dbReference>
<dbReference type="GO" id="GO:0016020">
    <property type="term" value="C:membrane"/>
    <property type="evidence" value="ECO:0007669"/>
    <property type="project" value="InterPro"/>
</dbReference>
<accession>L8JVV1</accession>
<dbReference type="EMBL" id="AMZN01000024">
    <property type="protein sequence ID" value="ELR72313.1"/>
    <property type="molecule type" value="Genomic_DNA"/>
</dbReference>
<evidence type="ECO:0000259" key="2">
    <source>
        <dbReference type="Pfam" id="PF06580"/>
    </source>
</evidence>
<dbReference type="GO" id="GO:0000155">
    <property type="term" value="F:phosphorelay sensor kinase activity"/>
    <property type="evidence" value="ECO:0007669"/>
    <property type="project" value="InterPro"/>
</dbReference>
<feature type="transmembrane region" description="Helical" evidence="1">
    <location>
        <begin position="7"/>
        <end position="26"/>
    </location>
</feature>
<comment type="caution">
    <text evidence="3">The sequence shown here is derived from an EMBL/GenBank/DDBJ whole genome shotgun (WGS) entry which is preliminary data.</text>
</comment>
<name>L8JVV1_9BACT</name>
<dbReference type="STRING" id="1237149.C900_01595"/>
<dbReference type="PANTHER" id="PTHR34220:SF7">
    <property type="entry name" value="SENSOR HISTIDINE KINASE YPDA"/>
    <property type="match status" value="1"/>
</dbReference>
<keyword evidence="1" id="KW-1133">Transmembrane helix</keyword>
<dbReference type="Pfam" id="PF06580">
    <property type="entry name" value="His_kinase"/>
    <property type="match status" value="1"/>
</dbReference>
<protein>
    <recommendedName>
        <fullName evidence="2">Signal transduction histidine kinase internal region domain-containing protein</fullName>
    </recommendedName>
</protein>
<dbReference type="InterPro" id="IPR050640">
    <property type="entry name" value="Bact_2-comp_sensor_kinase"/>
</dbReference>
<dbReference type="Proteomes" id="UP000011135">
    <property type="component" value="Unassembled WGS sequence"/>
</dbReference>
<dbReference type="InterPro" id="IPR010559">
    <property type="entry name" value="Sig_transdc_His_kin_internal"/>
</dbReference>
<dbReference type="InterPro" id="IPR036890">
    <property type="entry name" value="HATPase_C_sf"/>
</dbReference>
<gene>
    <name evidence="3" type="ORF">C900_01595</name>
</gene>
<keyword evidence="1" id="KW-0472">Membrane</keyword>
<keyword evidence="1" id="KW-0812">Transmembrane</keyword>
<dbReference type="Gene3D" id="3.30.565.10">
    <property type="entry name" value="Histidine kinase-like ATPase, C-terminal domain"/>
    <property type="match status" value="1"/>
</dbReference>
<evidence type="ECO:0000256" key="1">
    <source>
        <dbReference type="SAM" id="Phobius"/>
    </source>
</evidence>
<dbReference type="AlphaFoldDB" id="L8JVV1"/>
<keyword evidence="4" id="KW-1185">Reference proteome</keyword>
<evidence type="ECO:0000313" key="4">
    <source>
        <dbReference type="Proteomes" id="UP000011135"/>
    </source>
</evidence>
<proteinExistence type="predicted"/>